<keyword evidence="5" id="KW-1185">Reference proteome</keyword>
<feature type="transmembrane region" description="Helical" evidence="2">
    <location>
        <begin position="295"/>
        <end position="322"/>
    </location>
</feature>
<proteinExistence type="predicted"/>
<gene>
    <name evidence="4" type="ORF">SAMN04324258_0187</name>
</gene>
<feature type="compositionally biased region" description="Gly residues" evidence="1">
    <location>
        <begin position="37"/>
        <end position="48"/>
    </location>
</feature>
<evidence type="ECO:0000313" key="5">
    <source>
        <dbReference type="Proteomes" id="UP000189777"/>
    </source>
</evidence>
<dbReference type="PANTHER" id="PTHR33133">
    <property type="entry name" value="OS08G0107100 PROTEIN-RELATED"/>
    <property type="match status" value="1"/>
</dbReference>
<feature type="region of interest" description="Disordered" evidence="1">
    <location>
        <begin position="1"/>
        <end position="76"/>
    </location>
</feature>
<dbReference type="PANTHER" id="PTHR33133:SF1">
    <property type="entry name" value="EXPRESSED PROTEIN-RELATED"/>
    <property type="match status" value="1"/>
</dbReference>
<organism evidence="4 5">
    <name type="scientific">Krasilnikoviella flava</name>
    <dbReference type="NCBI Taxonomy" id="526729"/>
    <lineage>
        <taxon>Bacteria</taxon>
        <taxon>Bacillati</taxon>
        <taxon>Actinomycetota</taxon>
        <taxon>Actinomycetes</taxon>
        <taxon>Micrococcales</taxon>
        <taxon>Promicromonosporaceae</taxon>
        <taxon>Krasilnikoviella</taxon>
    </lineage>
</organism>
<feature type="transmembrane region" description="Helical" evidence="2">
    <location>
        <begin position="249"/>
        <end position="274"/>
    </location>
</feature>
<keyword evidence="2" id="KW-1133">Transmembrane helix</keyword>
<feature type="domain" description="DUF7847" evidence="3">
    <location>
        <begin position="91"/>
        <end position="365"/>
    </location>
</feature>
<dbReference type="OrthoDB" id="121140at2"/>
<sequence>MSTPDQPTPPSGWGDATEPPRYGQRAPEGTPQPPGYGQQGQGQYGQGQYGQQYGQAQYGPRPPSAPGPYGPSATKPGVVPLRPLSLGEIYDGAFTAIRHNPKVMLGAATLVILVATVLGVLVAQLLVPAISSSFSSLAETDPELADLGFDSLIAQTLASSLGISLTMLLAQPVVEGLLTVSVSQSVIGRKLSLGEVWERLRGRVGRLIGWALLRALAGAVLTFAWFFLLILLVALVAEQSPGAAVGLGLLLGIGYLVLLVWLGVRVGLVAPALALEGSRLGTTIARAWRLTRGSFWRLFGIYLLAVIIVGAVSYIITIPISLIGGVIGGTGGSTEALTTATVVSSVVSSVISAAITTIFMASVVALLYIDVRMRREGLDVQLAAAAQASDGGRPGEPGPRPGPPPGMIA</sequence>
<evidence type="ECO:0000256" key="1">
    <source>
        <dbReference type="SAM" id="MobiDB-lite"/>
    </source>
</evidence>
<reference evidence="4 5" key="1">
    <citation type="submission" date="2017-02" db="EMBL/GenBank/DDBJ databases">
        <authorList>
            <person name="Peterson S.W."/>
        </authorList>
    </citation>
    <scope>NUCLEOTIDE SEQUENCE [LARGE SCALE GENOMIC DNA]</scope>
    <source>
        <strain evidence="4 5">DSM 21481</strain>
    </source>
</reference>
<feature type="compositionally biased region" description="Pro residues" evidence="1">
    <location>
        <begin position="1"/>
        <end position="10"/>
    </location>
</feature>
<feature type="transmembrane region" description="Helical" evidence="2">
    <location>
        <begin position="147"/>
        <end position="170"/>
    </location>
</feature>
<dbReference type="EMBL" id="FUZQ01000001">
    <property type="protein sequence ID" value="SKC35731.1"/>
    <property type="molecule type" value="Genomic_DNA"/>
</dbReference>
<evidence type="ECO:0000256" key="2">
    <source>
        <dbReference type="SAM" id="Phobius"/>
    </source>
</evidence>
<dbReference type="InterPro" id="IPR057169">
    <property type="entry name" value="DUF7847"/>
</dbReference>
<dbReference type="STRING" id="526729.SAMN04324258_0187"/>
<evidence type="ECO:0000313" key="4">
    <source>
        <dbReference type="EMBL" id="SKC35731.1"/>
    </source>
</evidence>
<name>A0A1T5I981_9MICO</name>
<feature type="transmembrane region" description="Helical" evidence="2">
    <location>
        <begin position="103"/>
        <end position="127"/>
    </location>
</feature>
<dbReference type="Proteomes" id="UP000189777">
    <property type="component" value="Unassembled WGS sequence"/>
</dbReference>
<keyword evidence="2" id="KW-0812">Transmembrane</keyword>
<feature type="region of interest" description="Disordered" evidence="1">
    <location>
        <begin position="386"/>
        <end position="409"/>
    </location>
</feature>
<feature type="compositionally biased region" description="Pro residues" evidence="1">
    <location>
        <begin position="396"/>
        <end position="409"/>
    </location>
</feature>
<protein>
    <submittedName>
        <fullName evidence="4">Membrane domain of glycerophosphoryl diester phosphodiesterase</fullName>
    </submittedName>
</protein>
<feature type="transmembrane region" description="Helical" evidence="2">
    <location>
        <begin position="342"/>
        <end position="369"/>
    </location>
</feature>
<evidence type="ECO:0000259" key="3">
    <source>
        <dbReference type="Pfam" id="PF25231"/>
    </source>
</evidence>
<feature type="compositionally biased region" description="Pro residues" evidence="1">
    <location>
        <begin position="60"/>
        <end position="69"/>
    </location>
</feature>
<dbReference type="AlphaFoldDB" id="A0A1T5I981"/>
<keyword evidence="2" id="KW-0472">Membrane</keyword>
<accession>A0A1T5I981</accession>
<dbReference type="RefSeq" id="WP_079569772.1">
    <property type="nucleotide sequence ID" value="NZ_FUZQ01000001.1"/>
</dbReference>
<dbReference type="Pfam" id="PF25231">
    <property type="entry name" value="DUF7847"/>
    <property type="match status" value="1"/>
</dbReference>
<feature type="transmembrane region" description="Helical" evidence="2">
    <location>
        <begin position="211"/>
        <end position="237"/>
    </location>
</feature>
<feature type="compositionally biased region" description="Low complexity" evidence="1">
    <location>
        <begin position="49"/>
        <end position="59"/>
    </location>
</feature>